<dbReference type="STRING" id="1120990.SAMN03080614_100275"/>
<evidence type="ECO:0000259" key="1">
    <source>
        <dbReference type="Pfam" id="PF10105"/>
    </source>
</evidence>
<dbReference type="NCBIfam" id="TIGR03936">
    <property type="entry name" value="sam_1_link_chp"/>
    <property type="match status" value="1"/>
</dbReference>
<sequence>MYKYWIKYQKGEEVRFISHLDLLRAFERTSRRAGVPIAYSQGYNPHPKLSFATPLSVGIVSYGDYLEIELTKDLETDEIINKMNANLPQGIKLLDGKKLTKKVPTLGALVEAAEYKVKVKSLELEGKIKELLNSENIYIQRTSKKGIKMVDILPLILKLEYKDDVLSMLLTTSSTANVKPKEVLSILNIDNPNIDKIETYCSKGDKLVTPLQWLN</sequence>
<dbReference type="RefSeq" id="WP_091348158.1">
    <property type="nucleotide sequence ID" value="NZ_FOIF01000002.1"/>
</dbReference>
<dbReference type="AlphaFoldDB" id="A0A1H9YB73"/>
<dbReference type="Proteomes" id="UP000243819">
    <property type="component" value="Unassembled WGS sequence"/>
</dbReference>
<organism evidence="2 3">
    <name type="scientific">Anaerobranca gottschalkii DSM 13577</name>
    <dbReference type="NCBI Taxonomy" id="1120990"/>
    <lineage>
        <taxon>Bacteria</taxon>
        <taxon>Bacillati</taxon>
        <taxon>Bacillota</taxon>
        <taxon>Clostridia</taxon>
        <taxon>Eubacteriales</taxon>
        <taxon>Proteinivoracaceae</taxon>
        <taxon>Anaerobranca</taxon>
    </lineage>
</organism>
<evidence type="ECO:0000313" key="3">
    <source>
        <dbReference type="Proteomes" id="UP000243819"/>
    </source>
</evidence>
<evidence type="ECO:0000313" key="2">
    <source>
        <dbReference type="EMBL" id="SES66137.1"/>
    </source>
</evidence>
<keyword evidence="3" id="KW-1185">Reference proteome</keyword>
<dbReference type="OrthoDB" id="9780488at2"/>
<dbReference type="EMBL" id="FOIF01000002">
    <property type="protein sequence ID" value="SES66137.1"/>
    <property type="molecule type" value="Genomic_DNA"/>
</dbReference>
<protein>
    <submittedName>
        <fullName evidence="2">Radical SAM-linked protein</fullName>
    </submittedName>
</protein>
<feature type="domain" description="DUF2344" evidence="1">
    <location>
        <begin position="3"/>
        <end position="180"/>
    </location>
</feature>
<reference evidence="3" key="1">
    <citation type="submission" date="2016-10" db="EMBL/GenBank/DDBJ databases">
        <authorList>
            <person name="Varghese N."/>
            <person name="Submissions S."/>
        </authorList>
    </citation>
    <scope>NUCLEOTIDE SEQUENCE [LARGE SCALE GENOMIC DNA]</scope>
    <source>
        <strain evidence="3">DSM 13577</strain>
    </source>
</reference>
<name>A0A1H9YB73_9FIRM</name>
<gene>
    <name evidence="2" type="ORF">SAMN03080614_100275</name>
</gene>
<accession>A0A1H9YB73</accession>
<proteinExistence type="predicted"/>
<dbReference type="Pfam" id="PF10105">
    <property type="entry name" value="DUF2344"/>
    <property type="match status" value="1"/>
</dbReference>
<dbReference type="InterPro" id="IPR018768">
    <property type="entry name" value="DUF2344"/>
</dbReference>